<dbReference type="SUPFAM" id="SSF53448">
    <property type="entry name" value="Nucleotide-diphospho-sugar transferases"/>
    <property type="match status" value="1"/>
</dbReference>
<dbReference type="GO" id="GO:0016757">
    <property type="term" value="F:glycosyltransferase activity"/>
    <property type="evidence" value="ECO:0007669"/>
    <property type="project" value="UniProtKB-KW"/>
</dbReference>
<organism evidence="5 6">
    <name type="scientific">candidate division WWE3 bacterium RIFCSPLOWO2_01_FULL_41_18</name>
    <dbReference type="NCBI Taxonomy" id="1802625"/>
    <lineage>
        <taxon>Bacteria</taxon>
        <taxon>Katanobacteria</taxon>
    </lineage>
</organism>
<keyword evidence="2" id="KW-0328">Glycosyltransferase</keyword>
<dbReference type="Pfam" id="PF00535">
    <property type="entry name" value="Glycos_transf_2"/>
    <property type="match status" value="1"/>
</dbReference>
<evidence type="ECO:0000259" key="4">
    <source>
        <dbReference type="Pfam" id="PF00535"/>
    </source>
</evidence>
<dbReference type="AlphaFoldDB" id="A0A1F4VDQ4"/>
<protein>
    <recommendedName>
        <fullName evidence="4">Glycosyltransferase 2-like domain-containing protein</fullName>
    </recommendedName>
</protein>
<dbReference type="EMBL" id="MEVI01000003">
    <property type="protein sequence ID" value="OGC55098.1"/>
    <property type="molecule type" value="Genomic_DNA"/>
</dbReference>
<dbReference type="InterPro" id="IPR001173">
    <property type="entry name" value="Glyco_trans_2-like"/>
</dbReference>
<comment type="similarity">
    <text evidence="1">Belongs to the glycosyltransferase 2 family.</text>
</comment>
<comment type="caution">
    <text evidence="5">The sequence shown here is derived from an EMBL/GenBank/DDBJ whole genome shotgun (WGS) entry which is preliminary data.</text>
</comment>
<evidence type="ECO:0000256" key="1">
    <source>
        <dbReference type="ARBA" id="ARBA00006739"/>
    </source>
</evidence>
<dbReference type="Proteomes" id="UP000176504">
    <property type="component" value="Unassembled WGS sequence"/>
</dbReference>
<feature type="domain" description="Glycosyltransferase 2-like" evidence="4">
    <location>
        <begin position="9"/>
        <end position="140"/>
    </location>
</feature>
<reference evidence="5 6" key="1">
    <citation type="journal article" date="2016" name="Nat. Commun.">
        <title>Thousands of microbial genomes shed light on interconnected biogeochemical processes in an aquifer system.</title>
        <authorList>
            <person name="Anantharaman K."/>
            <person name="Brown C.T."/>
            <person name="Hug L.A."/>
            <person name="Sharon I."/>
            <person name="Castelle C.J."/>
            <person name="Probst A.J."/>
            <person name="Thomas B.C."/>
            <person name="Singh A."/>
            <person name="Wilkins M.J."/>
            <person name="Karaoz U."/>
            <person name="Brodie E.L."/>
            <person name="Williams K.H."/>
            <person name="Hubbard S.S."/>
            <person name="Banfield J.F."/>
        </authorList>
    </citation>
    <scope>NUCLEOTIDE SEQUENCE [LARGE SCALE GENOMIC DNA]</scope>
</reference>
<name>A0A1F4VDQ4_UNCKA</name>
<dbReference type="PANTHER" id="PTHR43179">
    <property type="entry name" value="RHAMNOSYLTRANSFERASE WBBL"/>
    <property type="match status" value="1"/>
</dbReference>
<dbReference type="InterPro" id="IPR029044">
    <property type="entry name" value="Nucleotide-diphossugar_trans"/>
</dbReference>
<keyword evidence="3" id="KW-0808">Transferase</keyword>
<sequence>MSKVQITTVITRYSEPDHIVRDCLNSLKLQRNVKGDVLFLDQKESREIKDWLKTQNTENVRFQYISIEPRSLSYARNQGTKLASGNLVAFSDPDCVLKPNWMEELITTFRKFNASIVGTKITPVWGAETSWYHKSKVIQEFYALLDLSQNYKLVSKVIGASFALDKNKIKSSPYFDEGLGRKEGMFLGGEETDLCKRVVTSGGIVAYTANTQALHKIPKERMNLKWLFKMAYFGGITRAMRGGKVETFTTSYNLRDKAAISLVLPFFAYGYFKTKIKIS</sequence>
<accession>A0A1F4VDQ4</accession>
<dbReference type="Gene3D" id="3.90.550.10">
    <property type="entry name" value="Spore Coat Polysaccharide Biosynthesis Protein SpsA, Chain A"/>
    <property type="match status" value="1"/>
</dbReference>
<evidence type="ECO:0000256" key="2">
    <source>
        <dbReference type="ARBA" id="ARBA00022676"/>
    </source>
</evidence>
<evidence type="ECO:0000313" key="6">
    <source>
        <dbReference type="Proteomes" id="UP000176504"/>
    </source>
</evidence>
<proteinExistence type="inferred from homology"/>
<evidence type="ECO:0000256" key="3">
    <source>
        <dbReference type="ARBA" id="ARBA00022679"/>
    </source>
</evidence>
<dbReference type="PANTHER" id="PTHR43179:SF12">
    <property type="entry name" value="GALACTOFURANOSYLTRANSFERASE GLFT2"/>
    <property type="match status" value="1"/>
</dbReference>
<gene>
    <name evidence="5" type="ORF">A3A78_03925</name>
</gene>
<evidence type="ECO:0000313" key="5">
    <source>
        <dbReference type="EMBL" id="OGC55098.1"/>
    </source>
</evidence>